<dbReference type="PANTHER" id="PTHR45023">
    <property type="match status" value="1"/>
</dbReference>
<dbReference type="Gene3D" id="1.10.10.60">
    <property type="entry name" value="Homeodomain-like"/>
    <property type="match status" value="1"/>
</dbReference>
<feature type="compositionally biased region" description="Basic and acidic residues" evidence="1">
    <location>
        <begin position="234"/>
        <end position="244"/>
    </location>
</feature>
<feature type="region of interest" description="Disordered" evidence="1">
    <location>
        <begin position="229"/>
        <end position="256"/>
    </location>
</feature>
<dbReference type="HOGENOM" id="CLU_012390_0_3_1"/>
<evidence type="ECO:0000256" key="1">
    <source>
        <dbReference type="SAM" id="MobiDB-lite"/>
    </source>
</evidence>
<evidence type="ECO:0000313" key="4">
    <source>
        <dbReference type="Proteomes" id="UP000032141"/>
    </source>
</evidence>
<keyword evidence="4" id="KW-1185">Reference proteome</keyword>
<name>A0A0D2ZSJ6_BRAOL</name>
<proteinExistence type="predicted"/>
<organism evidence="3 4">
    <name type="scientific">Brassica oleracea var. oleracea</name>
    <dbReference type="NCBI Taxonomy" id="109376"/>
    <lineage>
        <taxon>Eukaryota</taxon>
        <taxon>Viridiplantae</taxon>
        <taxon>Streptophyta</taxon>
        <taxon>Embryophyta</taxon>
        <taxon>Tracheophyta</taxon>
        <taxon>Spermatophyta</taxon>
        <taxon>Magnoliopsida</taxon>
        <taxon>eudicotyledons</taxon>
        <taxon>Gunneridae</taxon>
        <taxon>Pentapetalae</taxon>
        <taxon>rosids</taxon>
        <taxon>malvids</taxon>
        <taxon>Brassicales</taxon>
        <taxon>Brassicaceae</taxon>
        <taxon>Brassiceae</taxon>
        <taxon>Brassica</taxon>
    </lineage>
</organism>
<accession>A0A0D2ZSJ6</accession>
<sequence length="321" mass="37645">MTPYEPGSCQVSPTHWRRVREFTRRKAERKHFLSFLKKARVSLRKAILVRRRPFFTFLYLIDDRVSPLRAQGLFIWDLKSTWGWIPGKIEEIQRGKRSTTTGWETWTTQEDIVLISAWLNTSKDPIVSNQQKLGSFWNRIAEYFNSSPQLSGFAPREWSQCKQRWRRVNEQVCKFVGSYEAELKEQASGQNENDVMKSAHDIFFNDYQLKFTLEHAWRELRFDQKWRSNSVSRDGPKEKRKEAAETEPELEEVRPPGIKASKAAKRKKHGNEAALDQIESILAKKTIISNRKILDRLLGKNADTLSDQEKTLKNKLISEML</sequence>
<dbReference type="Gramene" id="Bo00954s040.1">
    <property type="protein sequence ID" value="Bo00954s040.1"/>
    <property type="gene ID" value="Bo00954s040"/>
</dbReference>
<dbReference type="PANTHER" id="PTHR45023:SF4">
    <property type="entry name" value="GLYCINE-RICH PROTEIN-RELATED"/>
    <property type="match status" value="1"/>
</dbReference>
<dbReference type="PROSITE" id="PS50090">
    <property type="entry name" value="MYB_LIKE"/>
    <property type="match status" value="1"/>
</dbReference>
<feature type="domain" description="Myb-like" evidence="2">
    <location>
        <begin position="106"/>
        <end position="169"/>
    </location>
</feature>
<dbReference type="Proteomes" id="UP000032141">
    <property type="component" value="Unassembled WGS sequence"/>
</dbReference>
<dbReference type="STRING" id="109376.A0A0D2ZSJ6"/>
<evidence type="ECO:0000313" key="3">
    <source>
        <dbReference type="EnsemblPlants" id="Bo00954s040.1"/>
    </source>
</evidence>
<dbReference type="InterPro" id="IPR001005">
    <property type="entry name" value="SANT/Myb"/>
</dbReference>
<evidence type="ECO:0000259" key="2">
    <source>
        <dbReference type="PROSITE" id="PS50090"/>
    </source>
</evidence>
<dbReference type="EnsemblPlants" id="Bo00954s040.1">
    <property type="protein sequence ID" value="Bo00954s040.1"/>
    <property type="gene ID" value="Bo00954s040"/>
</dbReference>
<reference evidence="3" key="1">
    <citation type="journal article" date="2014" name="Genome Biol.">
        <title>Transcriptome and methylome profiling reveals relics of genome dominance in the mesopolyploid Brassica oleracea.</title>
        <authorList>
            <person name="Parkin I.A."/>
            <person name="Koh C."/>
            <person name="Tang H."/>
            <person name="Robinson S.J."/>
            <person name="Kagale S."/>
            <person name="Clarke W.E."/>
            <person name="Town C.D."/>
            <person name="Nixon J."/>
            <person name="Krishnakumar V."/>
            <person name="Bidwell S.L."/>
            <person name="Denoeud F."/>
            <person name="Belcram H."/>
            <person name="Links M.G."/>
            <person name="Just J."/>
            <person name="Clarke C."/>
            <person name="Bender T."/>
            <person name="Huebert T."/>
            <person name="Mason A.S."/>
            <person name="Pires J.C."/>
            <person name="Barker G."/>
            <person name="Moore J."/>
            <person name="Walley P.G."/>
            <person name="Manoli S."/>
            <person name="Batley J."/>
            <person name="Edwards D."/>
            <person name="Nelson M.N."/>
            <person name="Wang X."/>
            <person name="Paterson A.H."/>
            <person name="King G."/>
            <person name="Bancroft I."/>
            <person name="Chalhoub B."/>
            <person name="Sharpe A.G."/>
        </authorList>
    </citation>
    <scope>NUCLEOTIDE SEQUENCE [LARGE SCALE GENOMIC DNA]</scope>
    <source>
        <strain evidence="3">cv. TO1000</strain>
    </source>
</reference>
<reference evidence="3" key="2">
    <citation type="submission" date="2015-06" db="UniProtKB">
        <authorList>
            <consortium name="EnsemblPlants"/>
        </authorList>
    </citation>
    <scope>IDENTIFICATION</scope>
</reference>
<dbReference type="AlphaFoldDB" id="A0A0D2ZSJ6"/>
<protein>
    <recommendedName>
        <fullName evidence="2">Myb-like domain-containing protein</fullName>
    </recommendedName>
</protein>